<dbReference type="EMBL" id="CANHGI010000003">
    <property type="protein sequence ID" value="CAI5446754.1"/>
    <property type="molecule type" value="Genomic_DNA"/>
</dbReference>
<gene>
    <name evidence="1" type="ORF">CAMP_LOCUS9391</name>
</gene>
<organism evidence="1 2">
    <name type="scientific">Caenorhabditis angaria</name>
    <dbReference type="NCBI Taxonomy" id="860376"/>
    <lineage>
        <taxon>Eukaryota</taxon>
        <taxon>Metazoa</taxon>
        <taxon>Ecdysozoa</taxon>
        <taxon>Nematoda</taxon>
        <taxon>Chromadorea</taxon>
        <taxon>Rhabditida</taxon>
        <taxon>Rhabditina</taxon>
        <taxon>Rhabditomorpha</taxon>
        <taxon>Rhabditoidea</taxon>
        <taxon>Rhabditidae</taxon>
        <taxon>Peloderinae</taxon>
        <taxon>Caenorhabditis</taxon>
    </lineage>
</organism>
<evidence type="ECO:0000313" key="1">
    <source>
        <dbReference type="EMBL" id="CAI5446754.1"/>
    </source>
</evidence>
<evidence type="ECO:0000313" key="2">
    <source>
        <dbReference type="Proteomes" id="UP001152747"/>
    </source>
</evidence>
<protein>
    <submittedName>
        <fullName evidence="1">Uncharacterized protein</fullName>
    </submittedName>
</protein>
<keyword evidence="2" id="KW-1185">Reference proteome</keyword>
<dbReference type="Proteomes" id="UP001152747">
    <property type="component" value="Unassembled WGS sequence"/>
</dbReference>
<dbReference type="AlphaFoldDB" id="A0A9P1N098"/>
<accession>A0A9P1N098</accession>
<reference evidence="1" key="1">
    <citation type="submission" date="2022-11" db="EMBL/GenBank/DDBJ databases">
        <authorList>
            <person name="Kikuchi T."/>
        </authorList>
    </citation>
    <scope>NUCLEOTIDE SEQUENCE</scope>
    <source>
        <strain evidence="1">PS1010</strain>
    </source>
</reference>
<sequence length="125" mass="15003">MLLQILSAAFRCDFYKVHIIHKFIFAAKIEELLSLANSKTRLNFGSSSLIFSRQIQIFDFREFLSIIRKLVPNSKARQIQMFDFREFLSIIRRLDQFLKNRNILDIFSTRNFGSCWRFEVYYIST</sequence>
<proteinExistence type="predicted"/>
<name>A0A9P1N098_9PELO</name>
<comment type="caution">
    <text evidence="1">The sequence shown here is derived from an EMBL/GenBank/DDBJ whole genome shotgun (WGS) entry which is preliminary data.</text>
</comment>